<evidence type="ECO:0000256" key="12">
    <source>
        <dbReference type="ARBA" id="ARBA00077082"/>
    </source>
</evidence>
<evidence type="ECO:0000313" key="16">
    <source>
        <dbReference type="EnsemblMetazoa" id="tetur03g08750.1"/>
    </source>
</evidence>
<keyword evidence="17" id="KW-1185">Reference proteome</keyword>
<keyword evidence="5" id="KW-0479">Metal-binding</keyword>
<evidence type="ECO:0000256" key="3">
    <source>
        <dbReference type="ARBA" id="ARBA00006718"/>
    </source>
</evidence>
<comment type="subunit">
    <text evidence="13">Heterotetramer; forms a dimer of dimers with IBA57. Interacts with [2Fe-2S]-ISCA2 forming the heterodimer [2Fe- 2S]-ISCA2-IBA57 complex; [2Fe-2S] cluster binding is absolutely required to promote the complex formation.</text>
</comment>
<dbReference type="EMBL" id="CAEY01001145">
    <property type="status" value="NOT_ANNOTATED_CDS"/>
    <property type="molecule type" value="Genomic_DNA"/>
</dbReference>
<dbReference type="Proteomes" id="UP000015104">
    <property type="component" value="Unassembled WGS sequence"/>
</dbReference>
<evidence type="ECO:0000256" key="4">
    <source>
        <dbReference type="ARBA" id="ARBA00022692"/>
    </source>
</evidence>
<dbReference type="HOGENOM" id="CLU_732217_0_0_1"/>
<dbReference type="Gene3D" id="1.10.357.140">
    <property type="entry name" value="UbiA prenyltransferase"/>
    <property type="match status" value="1"/>
</dbReference>
<dbReference type="STRING" id="32264.T1K0R6"/>
<evidence type="ECO:0000256" key="7">
    <source>
        <dbReference type="ARBA" id="ARBA00023004"/>
    </source>
</evidence>
<gene>
    <name evidence="16" type="primary">107372169</name>
</gene>
<accession>T1K0R6</accession>
<evidence type="ECO:0000256" key="11">
    <source>
        <dbReference type="ARBA" id="ARBA00073313"/>
    </source>
</evidence>
<evidence type="ECO:0000313" key="17">
    <source>
        <dbReference type="Proteomes" id="UP000015104"/>
    </source>
</evidence>
<dbReference type="InterPro" id="IPR044878">
    <property type="entry name" value="UbiA_sf"/>
</dbReference>
<dbReference type="eggNOG" id="KOG1380">
    <property type="taxonomic scope" value="Eukaryota"/>
</dbReference>
<evidence type="ECO:0000256" key="1">
    <source>
        <dbReference type="ARBA" id="ARBA00004141"/>
    </source>
</evidence>
<protein>
    <recommendedName>
        <fullName evidence="11">Iron-sulfur cluster assembly 2 homolog, mitochondrial</fullName>
    </recommendedName>
    <alternativeName>
        <fullName evidence="12">HESB-like domain-containing protein 1</fullName>
    </alternativeName>
</protein>
<keyword evidence="4" id="KW-0812">Transmembrane</keyword>
<dbReference type="PANTHER" id="PTHR43011:SF1">
    <property type="entry name" value="IRON-SULFUR CLUSTER ASSEMBLY 2 HOMOLOG, MITOCHONDRIAL"/>
    <property type="match status" value="1"/>
</dbReference>
<dbReference type="GO" id="GO:0016765">
    <property type="term" value="F:transferase activity, transferring alkyl or aryl (other than methyl) groups"/>
    <property type="evidence" value="ECO:0007669"/>
    <property type="project" value="InterPro"/>
</dbReference>
<dbReference type="OrthoDB" id="1938621at2759"/>
<evidence type="ECO:0000256" key="5">
    <source>
        <dbReference type="ARBA" id="ARBA00022723"/>
    </source>
</evidence>
<dbReference type="GO" id="GO:0005506">
    <property type="term" value="F:iron ion binding"/>
    <property type="evidence" value="ECO:0007669"/>
    <property type="project" value="TreeGrafter"/>
</dbReference>
<dbReference type="SUPFAM" id="SSF89360">
    <property type="entry name" value="HesB-like domain"/>
    <property type="match status" value="1"/>
</dbReference>
<dbReference type="NCBIfam" id="TIGR00049">
    <property type="entry name" value="iron-sulfur cluster assembly accessory protein"/>
    <property type="match status" value="1"/>
</dbReference>
<feature type="region of interest" description="Disordered" evidence="14">
    <location>
        <begin position="244"/>
        <end position="266"/>
    </location>
</feature>
<dbReference type="Pfam" id="PF01040">
    <property type="entry name" value="UbiA"/>
    <property type="match status" value="1"/>
</dbReference>
<evidence type="ECO:0000256" key="6">
    <source>
        <dbReference type="ARBA" id="ARBA00022989"/>
    </source>
</evidence>
<dbReference type="GO" id="GO:0051537">
    <property type="term" value="F:2 iron, 2 sulfur cluster binding"/>
    <property type="evidence" value="ECO:0007669"/>
    <property type="project" value="TreeGrafter"/>
</dbReference>
<evidence type="ECO:0000256" key="9">
    <source>
        <dbReference type="ARBA" id="ARBA00023136"/>
    </source>
</evidence>
<dbReference type="InterPro" id="IPR016092">
    <property type="entry name" value="ATAP"/>
</dbReference>
<dbReference type="GO" id="GO:0051539">
    <property type="term" value="F:4 iron, 4 sulfur cluster binding"/>
    <property type="evidence" value="ECO:0007669"/>
    <property type="project" value="TreeGrafter"/>
</dbReference>
<dbReference type="GO" id="GO:0120510">
    <property type="term" value="C:mitochondrial [4Fe-4S] assembly complex"/>
    <property type="evidence" value="ECO:0007669"/>
    <property type="project" value="UniProtKB-ARBA"/>
</dbReference>
<dbReference type="InterPro" id="IPR035903">
    <property type="entry name" value="HesB-like_dom_sf"/>
</dbReference>
<dbReference type="AlphaFoldDB" id="T1K0R6"/>
<dbReference type="GO" id="GO:0016020">
    <property type="term" value="C:membrane"/>
    <property type="evidence" value="ECO:0007669"/>
    <property type="project" value="UniProtKB-SubCell"/>
</dbReference>
<proteinExistence type="inferred from homology"/>
<dbReference type="Gene3D" id="2.60.300.12">
    <property type="entry name" value="HesB-like domain"/>
    <property type="match status" value="1"/>
</dbReference>
<dbReference type="InterPro" id="IPR000361">
    <property type="entry name" value="ATAP_core_dom"/>
</dbReference>
<dbReference type="Pfam" id="PF01521">
    <property type="entry name" value="Fe-S_biosyn"/>
    <property type="match status" value="1"/>
</dbReference>
<sequence>MFRITYKFFDGLHQFSHLVAIRNPSISGYGARLISVNRVTCSSHQQPKPNSDAIGGYGEEERIVKCLTDSNLGQIQGKVNLEWKAVEKPDNLKSIGYYLKLSQFRLTSLVALTTLAGWMDCLQFDPVIASVSLIGIGLTSVAVASPNHFLEIPHDSQIMRTRNRPAVLSQLSSVPAFSFSTISGTVELIAAATFINSLTVALGAVNLVLNSSVYKPIKQTNVNISLIYPGWKFNRWIQLSGKSSFSSSPSPSTPSPAPVSTHESNNGQNQASIIITDSCAQRLKQVSGDGEFLRIQVEGGGCQGFSYKFDLDNHINDDDIIFQKDGSSVVVDSTSLEYINGSIVDYSSELIRSSFKIVNNPQALQGCSCGASFTIKLD</sequence>
<evidence type="ECO:0000256" key="8">
    <source>
        <dbReference type="ARBA" id="ARBA00023128"/>
    </source>
</evidence>
<organism evidence="16 17">
    <name type="scientific">Tetranychus urticae</name>
    <name type="common">Two-spotted spider mite</name>
    <dbReference type="NCBI Taxonomy" id="32264"/>
    <lineage>
        <taxon>Eukaryota</taxon>
        <taxon>Metazoa</taxon>
        <taxon>Ecdysozoa</taxon>
        <taxon>Arthropoda</taxon>
        <taxon>Chelicerata</taxon>
        <taxon>Arachnida</taxon>
        <taxon>Acari</taxon>
        <taxon>Acariformes</taxon>
        <taxon>Trombidiformes</taxon>
        <taxon>Prostigmata</taxon>
        <taxon>Eleutherengona</taxon>
        <taxon>Raphignathae</taxon>
        <taxon>Tetranychoidea</taxon>
        <taxon>Tetranychidae</taxon>
        <taxon>Tetranychus</taxon>
    </lineage>
</organism>
<dbReference type="InterPro" id="IPR000537">
    <property type="entry name" value="UbiA_prenyltransferase"/>
</dbReference>
<keyword evidence="8" id="KW-0496">Mitochondrion</keyword>
<reference evidence="17" key="1">
    <citation type="submission" date="2011-08" db="EMBL/GenBank/DDBJ databases">
        <authorList>
            <person name="Rombauts S."/>
        </authorList>
    </citation>
    <scope>NUCLEOTIDE SEQUENCE</scope>
    <source>
        <strain evidence="17">London</strain>
    </source>
</reference>
<comment type="subcellular location">
    <subcellularLocation>
        <location evidence="1">Membrane</location>
        <topology evidence="1">Multi-pass membrane protein</topology>
    </subcellularLocation>
    <subcellularLocation>
        <location evidence="2">Mitochondrion</location>
    </subcellularLocation>
</comment>
<evidence type="ECO:0000256" key="13">
    <source>
        <dbReference type="ARBA" id="ARBA00093471"/>
    </source>
</evidence>
<name>T1K0R6_TETUR</name>
<dbReference type="FunFam" id="2.60.300.12:FF:000006">
    <property type="entry name" value="Iron-sulfur cluster assembly 2 mitochondrial"/>
    <property type="match status" value="1"/>
</dbReference>
<keyword evidence="7" id="KW-0408">Iron</keyword>
<keyword evidence="6" id="KW-1133">Transmembrane helix</keyword>
<evidence type="ECO:0000256" key="10">
    <source>
        <dbReference type="ARBA" id="ARBA00057540"/>
    </source>
</evidence>
<dbReference type="PANTHER" id="PTHR43011">
    <property type="entry name" value="IRON-SULFUR CLUSTER ASSEMBLY 2 HOMOLOG, MITOCHONDRIAL"/>
    <property type="match status" value="1"/>
</dbReference>
<comment type="function">
    <text evidence="10">Involved in the maturation of mitochondrial 4Fe-4S proteins functioning late in the iron-sulfur cluster assembly pathway. May be involved in the binding of an intermediate of Fe/S cluster assembly.</text>
</comment>
<dbReference type="GO" id="GO:0016226">
    <property type="term" value="P:iron-sulfur cluster assembly"/>
    <property type="evidence" value="ECO:0007669"/>
    <property type="project" value="InterPro"/>
</dbReference>
<feature type="domain" description="Core" evidence="15">
    <location>
        <begin position="273"/>
        <end position="370"/>
    </location>
</feature>
<dbReference type="EnsemblMetazoa" id="tetur03g08750.1">
    <property type="protein sequence ID" value="tetur03g08750.1"/>
    <property type="gene ID" value="tetur03g08750"/>
</dbReference>
<comment type="similarity">
    <text evidence="3">Belongs to the HesB/IscA family.</text>
</comment>
<evidence type="ECO:0000256" key="2">
    <source>
        <dbReference type="ARBA" id="ARBA00004173"/>
    </source>
</evidence>
<reference evidence="16" key="2">
    <citation type="submission" date="2015-06" db="UniProtKB">
        <authorList>
            <consortium name="EnsemblMetazoa"/>
        </authorList>
    </citation>
    <scope>IDENTIFICATION</scope>
</reference>
<evidence type="ECO:0000256" key="14">
    <source>
        <dbReference type="SAM" id="MobiDB-lite"/>
    </source>
</evidence>
<keyword evidence="9" id="KW-0472">Membrane</keyword>
<evidence type="ECO:0000259" key="15">
    <source>
        <dbReference type="Pfam" id="PF01521"/>
    </source>
</evidence>
<dbReference type="eggNOG" id="KOG1119">
    <property type="taxonomic scope" value="Eukaryota"/>
</dbReference>